<proteinExistence type="inferred from homology"/>
<protein>
    <recommendedName>
        <fullName evidence="8">Cell shape-determining protein MreB</fullName>
    </recommendedName>
</protein>
<evidence type="ECO:0000256" key="3">
    <source>
        <dbReference type="ARBA" id="ARBA00022741"/>
    </source>
</evidence>
<dbReference type="CDD" id="cd10225">
    <property type="entry name" value="ASKHA_NBD_MreB-like"/>
    <property type="match status" value="1"/>
</dbReference>
<comment type="subcellular location">
    <subcellularLocation>
        <location evidence="8">Cytoplasm</location>
    </subcellularLocation>
    <text evidence="8">Membrane-associated.</text>
</comment>
<dbReference type="Gene3D" id="3.30.420.40">
    <property type="match status" value="3"/>
</dbReference>
<dbReference type="InterPro" id="IPR043129">
    <property type="entry name" value="ATPase_NBD"/>
</dbReference>
<dbReference type="PANTHER" id="PTHR42749">
    <property type="entry name" value="CELL SHAPE-DETERMINING PROTEIN MREB"/>
    <property type="match status" value="1"/>
</dbReference>
<dbReference type="HAMAP" id="MF_02207">
    <property type="entry name" value="MreB"/>
    <property type="match status" value="1"/>
</dbReference>
<dbReference type="InterPro" id="IPR056546">
    <property type="entry name" value="MreB_MamK-like"/>
</dbReference>
<evidence type="ECO:0000313" key="9">
    <source>
        <dbReference type="EMBL" id="MDW8801579.1"/>
    </source>
</evidence>
<evidence type="ECO:0000256" key="2">
    <source>
        <dbReference type="ARBA" id="ARBA00022490"/>
    </source>
</evidence>
<dbReference type="PRINTS" id="PR01652">
    <property type="entry name" value="SHAPEPROTEIN"/>
</dbReference>
<keyword evidence="4 8" id="KW-0067">ATP-binding</keyword>
<keyword evidence="6" id="KW-0346">Stress response</keyword>
<dbReference type="InterPro" id="IPR018181">
    <property type="entry name" value="Heat_shock_70_CS"/>
</dbReference>
<feature type="binding site" evidence="8">
    <location>
        <begin position="208"/>
        <end position="211"/>
    </location>
    <ligand>
        <name>ATP</name>
        <dbReference type="ChEBI" id="CHEBI:30616"/>
    </ligand>
</feature>
<dbReference type="PANTHER" id="PTHR42749:SF1">
    <property type="entry name" value="CELL SHAPE-DETERMINING PROTEIN MREB"/>
    <property type="match status" value="1"/>
</dbReference>
<comment type="subunit">
    <text evidence="8">Forms polymers.</text>
</comment>
<evidence type="ECO:0000256" key="6">
    <source>
        <dbReference type="ARBA" id="ARBA00023016"/>
    </source>
</evidence>
<dbReference type="InterPro" id="IPR004753">
    <property type="entry name" value="MreB"/>
</dbReference>
<evidence type="ECO:0000256" key="7">
    <source>
        <dbReference type="ARBA" id="ARBA00023458"/>
    </source>
</evidence>
<dbReference type="PROSITE" id="PS00329">
    <property type="entry name" value="HSP70_2"/>
    <property type="match status" value="1"/>
</dbReference>
<comment type="caution">
    <text evidence="8">Lacks conserved residue(s) required for the propagation of feature annotation.</text>
</comment>
<evidence type="ECO:0000256" key="8">
    <source>
        <dbReference type="HAMAP-Rule" id="MF_02207"/>
    </source>
</evidence>
<accession>A0ABU4JTU3</accession>
<reference evidence="9 10" key="1">
    <citation type="submission" date="2023-04" db="EMBL/GenBank/DDBJ databases">
        <title>Clostridium tannerae sp. nov., isolated from the fecal material of an alpaca.</title>
        <authorList>
            <person name="Miller S."/>
            <person name="Hendry M."/>
            <person name="King J."/>
            <person name="Sankaranarayanan K."/>
            <person name="Lawson P.A."/>
        </authorList>
    </citation>
    <scope>NUCLEOTIDE SEQUENCE [LARGE SCALE GENOMIC DNA]</scope>
    <source>
        <strain evidence="9 10">A1-XYC3</strain>
    </source>
</reference>
<comment type="caution">
    <text evidence="9">The sequence shown here is derived from an EMBL/GenBank/DDBJ whole genome shotgun (WGS) entry which is preliminary data.</text>
</comment>
<dbReference type="NCBIfam" id="TIGR00904">
    <property type="entry name" value="mreB"/>
    <property type="match status" value="1"/>
</dbReference>
<dbReference type="NCBIfam" id="NF010539">
    <property type="entry name" value="PRK13927.1"/>
    <property type="match status" value="1"/>
</dbReference>
<feature type="binding site" evidence="8">
    <location>
        <begin position="160"/>
        <end position="162"/>
    </location>
    <ligand>
        <name>ATP</name>
        <dbReference type="ChEBI" id="CHEBI:30616"/>
    </ligand>
</feature>
<keyword evidence="2 8" id="KW-0963">Cytoplasm</keyword>
<organism evidence="9 10">
    <name type="scientific">Clostridium tanneri</name>
    <dbReference type="NCBI Taxonomy" id="3037988"/>
    <lineage>
        <taxon>Bacteria</taxon>
        <taxon>Bacillati</taxon>
        <taxon>Bacillota</taxon>
        <taxon>Clostridia</taxon>
        <taxon>Eubacteriales</taxon>
        <taxon>Clostridiaceae</taxon>
        <taxon>Clostridium</taxon>
    </lineage>
</organism>
<comment type="similarity">
    <text evidence="1">Belongs to the heat shock protein 70 family.</text>
</comment>
<gene>
    <name evidence="8" type="primary">mreB</name>
    <name evidence="9" type="ORF">P8V03_10485</name>
</gene>
<dbReference type="Proteomes" id="UP001281656">
    <property type="component" value="Unassembled WGS sequence"/>
</dbReference>
<name>A0ABU4JTU3_9CLOT</name>
<dbReference type="Pfam" id="PF06723">
    <property type="entry name" value="MreB_Mbl"/>
    <property type="match status" value="1"/>
</dbReference>
<evidence type="ECO:0000256" key="5">
    <source>
        <dbReference type="ARBA" id="ARBA00022960"/>
    </source>
</evidence>
<sequence>MNFFLNSKDIGIDLGTSNTLLYIKGKGISLLEPSVVAVNAKNNQILAVGSDAKKMIGRTPGNIVTISPLKDGVIANLDITQQMLKKFIGKVFSKGSFKSSNIIICHPTGITEVEKRVLNDATSYAGKGKVILIEQPVAAAIGAGLPVSEPIGSMIVDIGGGTTEVSVISLGGIVTSQSLRVAGDELDDAIINYVKKQFNLFIGQITAEKIKIELGSVFAEEKDELKEMQISGRDLISGLPRAVTITNKEIREILQEPVSFVIDAIKSTIEQTAPELAADIMDNGIMLSGGGALLKGLDKLIHSELHIPVHIAEHPIESVVIGAGKCLDTMNKIKETKTPLNLL</sequence>
<evidence type="ECO:0000313" key="10">
    <source>
        <dbReference type="Proteomes" id="UP001281656"/>
    </source>
</evidence>
<dbReference type="RefSeq" id="WP_261670308.1">
    <property type="nucleotide sequence ID" value="NZ_JARUJP010000010.1"/>
</dbReference>
<keyword evidence="10" id="KW-1185">Reference proteome</keyword>
<comment type="function">
    <text evidence="8">Forms membrane-associated dynamic filaments that are essential for cell shape determination. Acts by regulating cell wall synthesis and cell elongation, and thus cell shape. A feedback loop between cell geometry and MreB localization may maintain elongated cell shape by targeting cell wall growth to regions of negative cell wall curvature.</text>
</comment>
<feature type="binding site" evidence="8">
    <location>
        <begin position="290"/>
        <end position="293"/>
    </location>
    <ligand>
        <name>ATP</name>
        <dbReference type="ChEBI" id="CHEBI:30616"/>
    </ligand>
</feature>
<dbReference type="SUPFAM" id="SSF53067">
    <property type="entry name" value="Actin-like ATPase domain"/>
    <property type="match status" value="2"/>
</dbReference>
<keyword evidence="3 8" id="KW-0547">Nucleotide-binding</keyword>
<keyword evidence="5 8" id="KW-0133">Cell shape</keyword>
<evidence type="ECO:0000256" key="4">
    <source>
        <dbReference type="ARBA" id="ARBA00022840"/>
    </source>
</evidence>
<evidence type="ECO:0000256" key="1">
    <source>
        <dbReference type="ARBA" id="ARBA00007381"/>
    </source>
</evidence>
<dbReference type="EMBL" id="JARUJP010000010">
    <property type="protein sequence ID" value="MDW8801579.1"/>
    <property type="molecule type" value="Genomic_DNA"/>
</dbReference>
<comment type="similarity">
    <text evidence="7 8">Belongs to the FtsA/MreB family.</text>
</comment>